<gene>
    <name evidence="1" type="ORF">ACFFPI_04810</name>
</gene>
<accession>A0ABV5ULS8</accession>
<sequence>MVEHFTRQYDSPAYTKLINAGKHFEALEREIIEWGDYNPLLAPARALGPDLYELFRPETPVVPLLAWSGRFGDGVHNLRAALDLLAYELCHIDGGFPAKPRKVYFPVVENEENWAEKTEHLGSIPSTLLERIRDVQPWHSAAPTKHALSLLTALDNMDKHRSTVGLIILPGRLDPPRLHPLPGKDESLWQEPWMQFGMNPPLPQGALPALWQVGPAPMVYFENRMTSLGHLQRWLFHETNRAFGYIAKGEWPTLQHPAPEPEWANLP</sequence>
<dbReference type="Proteomes" id="UP001589536">
    <property type="component" value="Unassembled WGS sequence"/>
</dbReference>
<evidence type="ECO:0000313" key="1">
    <source>
        <dbReference type="EMBL" id="MFB9713474.1"/>
    </source>
</evidence>
<reference evidence="1 2" key="1">
    <citation type="submission" date="2024-09" db="EMBL/GenBank/DDBJ databases">
        <authorList>
            <person name="Sun Q."/>
            <person name="Mori K."/>
        </authorList>
    </citation>
    <scope>NUCLEOTIDE SEQUENCE [LARGE SCALE GENOMIC DNA]</scope>
    <source>
        <strain evidence="1 2">JCM 13519</strain>
    </source>
</reference>
<protein>
    <submittedName>
        <fullName evidence="1">Uncharacterized protein</fullName>
    </submittedName>
</protein>
<comment type="caution">
    <text evidence="1">The sequence shown here is derived from an EMBL/GenBank/DDBJ whole genome shotgun (WGS) entry which is preliminary data.</text>
</comment>
<evidence type="ECO:0000313" key="2">
    <source>
        <dbReference type="Proteomes" id="UP001589536"/>
    </source>
</evidence>
<proteinExistence type="predicted"/>
<organism evidence="1 2">
    <name type="scientific">Arthrobacter methylotrophus</name>
    <dbReference type="NCBI Taxonomy" id="121291"/>
    <lineage>
        <taxon>Bacteria</taxon>
        <taxon>Bacillati</taxon>
        <taxon>Actinomycetota</taxon>
        <taxon>Actinomycetes</taxon>
        <taxon>Micrococcales</taxon>
        <taxon>Micrococcaceae</taxon>
        <taxon>Arthrobacter</taxon>
    </lineage>
</organism>
<dbReference type="RefSeq" id="WP_345050120.1">
    <property type="nucleotide sequence ID" value="NZ_BAABED010000001.1"/>
</dbReference>
<name>A0ABV5ULS8_9MICC</name>
<keyword evidence="2" id="KW-1185">Reference proteome</keyword>
<dbReference type="EMBL" id="JBHMBH010000011">
    <property type="protein sequence ID" value="MFB9713474.1"/>
    <property type="molecule type" value="Genomic_DNA"/>
</dbReference>